<evidence type="ECO:0000313" key="3">
    <source>
        <dbReference type="Proteomes" id="UP000054337"/>
    </source>
</evidence>
<dbReference type="SUPFAM" id="SSF81383">
    <property type="entry name" value="F-box domain"/>
    <property type="match status" value="1"/>
</dbReference>
<dbReference type="InterPro" id="IPR001810">
    <property type="entry name" value="F-box_dom"/>
</dbReference>
<sequence length="199" mass="23013">LMMPFFSGTKDDFSKETVEPFPLSFDRINEGQRFSSSFLLSRLPVELVWHVIKLVDDEDLGRLALVNRDCRQLARSRQFATIRLDYSDRSIGILGVLINECKHRSEYHGKTSALSIGACIWEIVVLADPRRITSRHKVELSDKFHALESDIRNKRVNHACEAFFRDYITNISLVLSYTRTLPHLERLVVWIGHPLTVPF</sequence>
<proteinExistence type="predicted"/>
<dbReference type="CDD" id="cd09917">
    <property type="entry name" value="F-box_SF"/>
    <property type="match status" value="1"/>
</dbReference>
<accession>W7DX94</accession>
<dbReference type="Pfam" id="PF00646">
    <property type="entry name" value="F-box"/>
    <property type="match status" value="1"/>
</dbReference>
<dbReference type="InterPro" id="IPR036047">
    <property type="entry name" value="F-box-like_dom_sf"/>
</dbReference>
<dbReference type="Proteomes" id="UP000054337">
    <property type="component" value="Unassembled WGS sequence"/>
</dbReference>
<dbReference type="OrthoDB" id="3257981at2759"/>
<protein>
    <recommendedName>
        <fullName evidence="1">F-box domain-containing protein</fullName>
    </recommendedName>
</protein>
<name>W7DX94_BIPV3</name>
<dbReference type="HOGENOM" id="CLU_1371973_0_0_1"/>
<keyword evidence="3" id="KW-1185">Reference proteome</keyword>
<gene>
    <name evidence="2" type="ORF">COCVIDRAFT_116205</name>
</gene>
<dbReference type="PROSITE" id="PS50181">
    <property type="entry name" value="FBOX"/>
    <property type="match status" value="1"/>
</dbReference>
<dbReference type="EMBL" id="KI968930">
    <property type="protein sequence ID" value="EUN20611.1"/>
    <property type="molecule type" value="Genomic_DNA"/>
</dbReference>
<feature type="non-terminal residue" evidence="2">
    <location>
        <position position="1"/>
    </location>
</feature>
<evidence type="ECO:0000259" key="1">
    <source>
        <dbReference type="PROSITE" id="PS50181"/>
    </source>
</evidence>
<dbReference type="GeneID" id="26250875"/>
<dbReference type="Gene3D" id="1.20.1280.50">
    <property type="match status" value="1"/>
</dbReference>
<dbReference type="RefSeq" id="XP_014550185.1">
    <property type="nucleotide sequence ID" value="XM_014694699.1"/>
</dbReference>
<feature type="domain" description="F-box" evidence="1">
    <location>
        <begin position="37"/>
        <end position="82"/>
    </location>
</feature>
<organism evidence="2 3">
    <name type="scientific">Bipolaris victoriae (strain FI3)</name>
    <name type="common">Victoria blight of oats agent</name>
    <name type="synonym">Cochliobolus victoriae</name>
    <dbReference type="NCBI Taxonomy" id="930091"/>
    <lineage>
        <taxon>Eukaryota</taxon>
        <taxon>Fungi</taxon>
        <taxon>Dikarya</taxon>
        <taxon>Ascomycota</taxon>
        <taxon>Pezizomycotina</taxon>
        <taxon>Dothideomycetes</taxon>
        <taxon>Pleosporomycetidae</taxon>
        <taxon>Pleosporales</taxon>
        <taxon>Pleosporineae</taxon>
        <taxon>Pleosporaceae</taxon>
        <taxon>Bipolaris</taxon>
    </lineage>
</organism>
<dbReference type="AlphaFoldDB" id="W7DX94"/>
<reference evidence="2 3" key="1">
    <citation type="journal article" date="2013" name="PLoS Genet.">
        <title>Comparative genome structure, secondary metabolite, and effector coding capacity across Cochliobolus pathogens.</title>
        <authorList>
            <person name="Condon B.J."/>
            <person name="Leng Y."/>
            <person name="Wu D."/>
            <person name="Bushley K.E."/>
            <person name="Ohm R.A."/>
            <person name="Otillar R."/>
            <person name="Martin J."/>
            <person name="Schackwitz W."/>
            <person name="Grimwood J."/>
            <person name="MohdZainudin N."/>
            <person name="Xue C."/>
            <person name="Wang R."/>
            <person name="Manning V.A."/>
            <person name="Dhillon B."/>
            <person name="Tu Z.J."/>
            <person name="Steffenson B.J."/>
            <person name="Salamov A."/>
            <person name="Sun H."/>
            <person name="Lowry S."/>
            <person name="LaButti K."/>
            <person name="Han J."/>
            <person name="Copeland A."/>
            <person name="Lindquist E."/>
            <person name="Barry K."/>
            <person name="Schmutz J."/>
            <person name="Baker S.E."/>
            <person name="Ciuffetti L.M."/>
            <person name="Grigoriev I.V."/>
            <person name="Zhong S."/>
            <person name="Turgeon B.G."/>
        </authorList>
    </citation>
    <scope>NUCLEOTIDE SEQUENCE [LARGE SCALE GENOMIC DNA]</scope>
    <source>
        <strain evidence="2 3">FI3</strain>
    </source>
</reference>
<evidence type="ECO:0000313" key="2">
    <source>
        <dbReference type="EMBL" id="EUN20611.1"/>
    </source>
</evidence>